<dbReference type="AlphaFoldDB" id="A0A7S2YCJ4"/>
<protein>
    <submittedName>
        <fullName evidence="1">Uncharacterized protein</fullName>
    </submittedName>
</protein>
<gene>
    <name evidence="1" type="ORF">APAL1065_LOCUS12962</name>
</gene>
<name>A0A7S2YCJ4_9STRA</name>
<organism evidence="1">
    <name type="scientific">Entomoneis paludosa</name>
    <dbReference type="NCBI Taxonomy" id="265537"/>
    <lineage>
        <taxon>Eukaryota</taxon>
        <taxon>Sar</taxon>
        <taxon>Stramenopiles</taxon>
        <taxon>Ochrophyta</taxon>
        <taxon>Bacillariophyta</taxon>
        <taxon>Bacillariophyceae</taxon>
        <taxon>Bacillariophycidae</taxon>
        <taxon>Entomoneidaceae</taxon>
        <taxon>Entomoneis</taxon>
    </lineage>
</organism>
<reference evidence="1" key="1">
    <citation type="submission" date="2021-01" db="EMBL/GenBank/DDBJ databases">
        <authorList>
            <person name="Corre E."/>
            <person name="Pelletier E."/>
            <person name="Niang G."/>
            <person name="Scheremetjew M."/>
            <person name="Finn R."/>
            <person name="Kale V."/>
            <person name="Holt S."/>
            <person name="Cochrane G."/>
            <person name="Meng A."/>
            <person name="Brown T."/>
            <person name="Cohen L."/>
        </authorList>
    </citation>
    <scope>NUCLEOTIDE SEQUENCE</scope>
    <source>
        <strain evidence="1">CCMP125</strain>
    </source>
</reference>
<sequence>MILLSSQSRGTVFGNCPRLLKYLCMREWQLGLPRAVYRTDVIQQDDFLNSLYRMKSELNDGITDAIRAELAGSALAITGSGPFCHLADDGSVVVPHDWT</sequence>
<proteinExistence type="predicted"/>
<evidence type="ECO:0000313" key="1">
    <source>
        <dbReference type="EMBL" id="CAD9967841.1"/>
    </source>
</evidence>
<accession>A0A7S2YCJ4</accession>
<dbReference type="EMBL" id="HBHT01019329">
    <property type="protein sequence ID" value="CAD9967841.1"/>
    <property type="molecule type" value="Transcribed_RNA"/>
</dbReference>